<evidence type="ECO:0000313" key="2">
    <source>
        <dbReference type="EMBL" id="JAE14903.1"/>
    </source>
</evidence>
<proteinExistence type="predicted"/>
<reference evidence="2" key="1">
    <citation type="submission" date="2014-09" db="EMBL/GenBank/DDBJ databases">
        <authorList>
            <person name="Magalhaes I.L.F."/>
            <person name="Oliveira U."/>
            <person name="Santos F.R."/>
            <person name="Vidigal T.H.D.A."/>
            <person name="Brescovit A.D."/>
            <person name="Santos A.J."/>
        </authorList>
    </citation>
    <scope>NUCLEOTIDE SEQUENCE</scope>
    <source>
        <tissue evidence="2">Shoot tissue taken approximately 20 cm above the soil surface</tissue>
    </source>
</reference>
<evidence type="ECO:0000256" key="1">
    <source>
        <dbReference type="SAM" id="Phobius"/>
    </source>
</evidence>
<keyword evidence="1" id="KW-0472">Membrane</keyword>
<reference evidence="2" key="2">
    <citation type="journal article" date="2015" name="Data Brief">
        <title>Shoot transcriptome of the giant reed, Arundo donax.</title>
        <authorList>
            <person name="Barrero R.A."/>
            <person name="Guerrero F.D."/>
            <person name="Moolhuijzen P."/>
            <person name="Goolsby J.A."/>
            <person name="Tidwell J."/>
            <person name="Bellgard S.E."/>
            <person name="Bellgard M.I."/>
        </authorList>
    </citation>
    <scope>NUCLEOTIDE SEQUENCE</scope>
    <source>
        <tissue evidence="2">Shoot tissue taken approximately 20 cm above the soil surface</tissue>
    </source>
</reference>
<name>A0A0A9G2P2_ARUDO</name>
<organism evidence="2">
    <name type="scientific">Arundo donax</name>
    <name type="common">Giant reed</name>
    <name type="synonym">Donax arundinaceus</name>
    <dbReference type="NCBI Taxonomy" id="35708"/>
    <lineage>
        <taxon>Eukaryota</taxon>
        <taxon>Viridiplantae</taxon>
        <taxon>Streptophyta</taxon>
        <taxon>Embryophyta</taxon>
        <taxon>Tracheophyta</taxon>
        <taxon>Spermatophyta</taxon>
        <taxon>Magnoliopsida</taxon>
        <taxon>Liliopsida</taxon>
        <taxon>Poales</taxon>
        <taxon>Poaceae</taxon>
        <taxon>PACMAD clade</taxon>
        <taxon>Arundinoideae</taxon>
        <taxon>Arundineae</taxon>
        <taxon>Arundo</taxon>
    </lineage>
</organism>
<sequence>MYINVTELSYISSPNLFIIYLILDGSQFFTFFFLTVDIV</sequence>
<dbReference type="EMBL" id="GBRH01182993">
    <property type="protein sequence ID" value="JAE14903.1"/>
    <property type="molecule type" value="Transcribed_RNA"/>
</dbReference>
<protein>
    <submittedName>
        <fullName evidence="2">Uncharacterized protein</fullName>
    </submittedName>
</protein>
<dbReference type="AlphaFoldDB" id="A0A0A9G2P2"/>
<feature type="transmembrane region" description="Helical" evidence="1">
    <location>
        <begin position="17"/>
        <end position="36"/>
    </location>
</feature>
<accession>A0A0A9G2P2</accession>
<keyword evidence="1" id="KW-0812">Transmembrane</keyword>
<keyword evidence="1" id="KW-1133">Transmembrane helix</keyword>